<comment type="caution">
    <text evidence="4">The sequence shown here is derived from an EMBL/GenBank/DDBJ whole genome shotgun (WGS) entry which is preliminary data.</text>
</comment>
<dbReference type="EMBL" id="JAOCQF010000005">
    <property type="protein sequence ID" value="MCT8331591.1"/>
    <property type="molecule type" value="Genomic_DNA"/>
</dbReference>
<proteinExistence type="inferred from homology"/>
<gene>
    <name evidence="4" type="ORF">N5I32_18905</name>
</gene>
<evidence type="ECO:0000259" key="3">
    <source>
        <dbReference type="SMART" id="SM00822"/>
    </source>
</evidence>
<protein>
    <submittedName>
        <fullName evidence="4">SDR family oxidoreductase</fullName>
    </submittedName>
</protein>
<dbReference type="PRINTS" id="PR00080">
    <property type="entry name" value="SDRFAMILY"/>
</dbReference>
<comment type="similarity">
    <text evidence="1">Belongs to the short-chain dehydrogenases/reductases (SDR) family.</text>
</comment>
<name>A0ABT2NS96_9RHOB</name>
<dbReference type="PANTHER" id="PTHR48107:SF7">
    <property type="entry name" value="RE15974P"/>
    <property type="match status" value="1"/>
</dbReference>
<dbReference type="Proteomes" id="UP001205601">
    <property type="component" value="Unassembled WGS sequence"/>
</dbReference>
<dbReference type="InterPro" id="IPR057326">
    <property type="entry name" value="KR_dom"/>
</dbReference>
<evidence type="ECO:0000256" key="2">
    <source>
        <dbReference type="ARBA" id="ARBA00023002"/>
    </source>
</evidence>
<evidence type="ECO:0000313" key="5">
    <source>
        <dbReference type="Proteomes" id="UP001205601"/>
    </source>
</evidence>
<sequence length="242" mass="24698">MKRVALVTGASRGIGAAISERLGQDGFTVIVTYSGSAAAAQALAAKIEAAGGTARSVQADVADAAAVARLFDTAEAAFGGVDVLVNSAGIMKLSPLADTDDGLVDSLIDVNLKGTVHTLREAAKRLRNGGRIVNLSTSVVGLKLETYGIYAATKAAVETLTGILSKELRGRNITVNAVAPGPTATALFLDGKSPELIERMAKMNPLERLGTPEDIAAAVSFLVGPDGGWINGQVLRANGGMV</sequence>
<organism evidence="4 5">
    <name type="scientific">Albidovulum sediminis</name>
    <dbReference type="NCBI Taxonomy" id="3066345"/>
    <lineage>
        <taxon>Bacteria</taxon>
        <taxon>Pseudomonadati</taxon>
        <taxon>Pseudomonadota</taxon>
        <taxon>Alphaproteobacteria</taxon>
        <taxon>Rhodobacterales</taxon>
        <taxon>Paracoccaceae</taxon>
        <taxon>Albidovulum</taxon>
    </lineage>
</organism>
<dbReference type="RefSeq" id="WP_261497507.1">
    <property type="nucleotide sequence ID" value="NZ_JAOCQF010000005.1"/>
</dbReference>
<dbReference type="SMART" id="SM00822">
    <property type="entry name" value="PKS_KR"/>
    <property type="match status" value="1"/>
</dbReference>
<dbReference type="InterPro" id="IPR036291">
    <property type="entry name" value="NAD(P)-bd_dom_sf"/>
</dbReference>
<reference evidence="5" key="1">
    <citation type="submission" date="2023-07" db="EMBL/GenBank/DDBJ databases">
        <title>Defluviimonas sediminis sp. nov., isolated from mangrove sediment.</title>
        <authorList>
            <person name="Liu L."/>
            <person name="Li J."/>
            <person name="Huang Y."/>
            <person name="Pan J."/>
            <person name="Li M."/>
        </authorList>
    </citation>
    <scope>NUCLEOTIDE SEQUENCE [LARGE SCALE GENOMIC DNA]</scope>
    <source>
        <strain evidence="5">FT324</strain>
    </source>
</reference>
<evidence type="ECO:0000313" key="4">
    <source>
        <dbReference type="EMBL" id="MCT8331591.1"/>
    </source>
</evidence>
<keyword evidence="2" id="KW-0560">Oxidoreductase</keyword>
<feature type="domain" description="Ketoreductase" evidence="3">
    <location>
        <begin position="3"/>
        <end position="181"/>
    </location>
</feature>
<dbReference type="Gene3D" id="3.40.50.720">
    <property type="entry name" value="NAD(P)-binding Rossmann-like Domain"/>
    <property type="match status" value="1"/>
</dbReference>
<dbReference type="InterPro" id="IPR002347">
    <property type="entry name" value="SDR_fam"/>
</dbReference>
<evidence type="ECO:0000256" key="1">
    <source>
        <dbReference type="ARBA" id="ARBA00006484"/>
    </source>
</evidence>
<accession>A0ABT2NS96</accession>
<keyword evidence="5" id="KW-1185">Reference proteome</keyword>
<dbReference type="SUPFAM" id="SSF51735">
    <property type="entry name" value="NAD(P)-binding Rossmann-fold domains"/>
    <property type="match status" value="1"/>
</dbReference>
<dbReference type="Pfam" id="PF13561">
    <property type="entry name" value="adh_short_C2"/>
    <property type="match status" value="1"/>
</dbReference>
<dbReference type="PANTHER" id="PTHR48107">
    <property type="entry name" value="NADPH-DEPENDENT ALDEHYDE REDUCTASE-LIKE PROTEIN, CHLOROPLASTIC-RELATED"/>
    <property type="match status" value="1"/>
</dbReference>
<dbReference type="PRINTS" id="PR00081">
    <property type="entry name" value="GDHRDH"/>
</dbReference>